<keyword evidence="2" id="KW-1185">Reference proteome</keyword>
<dbReference type="Proteomes" id="UP000681155">
    <property type="component" value="Chromosome"/>
</dbReference>
<accession>A0ABX8EYH6</accession>
<evidence type="ECO:0000313" key="2">
    <source>
        <dbReference type="Proteomes" id="UP000681155"/>
    </source>
</evidence>
<proteinExistence type="predicted"/>
<name>A0ABX8EYH6_9PSED</name>
<organism evidence="1 2">
    <name type="scientific">Pseudomonas hormoni</name>
    <dbReference type="NCBI Taxonomy" id="3093767"/>
    <lineage>
        <taxon>Bacteria</taxon>
        <taxon>Pseudomonadati</taxon>
        <taxon>Pseudomonadota</taxon>
        <taxon>Gammaproteobacteria</taxon>
        <taxon>Pseudomonadales</taxon>
        <taxon>Pseudomonadaceae</taxon>
        <taxon>Pseudomonas</taxon>
    </lineage>
</organism>
<gene>
    <name evidence="1" type="ORF">KJF94_04205</name>
</gene>
<sequence>MDDTVRNELTVRPVSSREVIEADFQIIVRTVFEGQDGSRYVGYVYWRASDHLGDLQPVVFVGAAGCVTFWSGMLEPAWSAYPLEMQALRLVLPVSFTSEVLFEMASISGVLEGLYYFKNIEDGSVGVVA</sequence>
<dbReference type="EMBL" id="CP075566">
    <property type="protein sequence ID" value="QVW24794.1"/>
    <property type="molecule type" value="Genomic_DNA"/>
</dbReference>
<protein>
    <submittedName>
        <fullName evidence="1">Uncharacterized protein</fullName>
    </submittedName>
</protein>
<evidence type="ECO:0000313" key="1">
    <source>
        <dbReference type="EMBL" id="QVW24794.1"/>
    </source>
</evidence>
<reference evidence="1 2" key="1">
    <citation type="submission" date="2021-05" db="EMBL/GenBank/DDBJ databases">
        <title>Complete genome of the cytokinin-producing biocontrol strain Pseudomonas fluorescens G20-18.</title>
        <authorList>
            <person name="Nielsen T.K."/>
            <person name="Mekureyaw M.F."/>
            <person name="Hansen L.H."/>
            <person name="Nicolaisen M.H."/>
            <person name="Roitsch T.G."/>
            <person name="Hennessy R.C."/>
        </authorList>
    </citation>
    <scope>NUCLEOTIDE SEQUENCE [LARGE SCALE GENOMIC DNA]</scope>
    <source>
        <strain evidence="1 2">G20-18</strain>
    </source>
</reference>
<dbReference type="RefSeq" id="WP_214381395.1">
    <property type="nucleotide sequence ID" value="NZ_CP075566.1"/>
</dbReference>